<dbReference type="RefSeq" id="WP_268249495.1">
    <property type="nucleotide sequence ID" value="NZ_BMVW01000013.1"/>
</dbReference>
<feature type="transmembrane region" description="Helical" evidence="1">
    <location>
        <begin position="12"/>
        <end position="30"/>
    </location>
</feature>
<accession>A0A918PZF8</accession>
<keyword evidence="1" id="KW-0472">Membrane</keyword>
<proteinExistence type="predicted"/>
<gene>
    <name evidence="2" type="ORF">GCM10010365_55580</name>
</gene>
<evidence type="ECO:0000313" key="3">
    <source>
        <dbReference type="Proteomes" id="UP000622166"/>
    </source>
</evidence>
<organism evidence="2 3">
    <name type="scientific">Streptomyces poonensis</name>
    <dbReference type="NCBI Taxonomy" id="68255"/>
    <lineage>
        <taxon>Bacteria</taxon>
        <taxon>Bacillati</taxon>
        <taxon>Actinomycetota</taxon>
        <taxon>Actinomycetes</taxon>
        <taxon>Kitasatosporales</taxon>
        <taxon>Streptomycetaceae</taxon>
        <taxon>Streptomyces</taxon>
    </lineage>
</organism>
<dbReference type="AlphaFoldDB" id="A0A918PZF8"/>
<dbReference type="EMBL" id="BMVW01000013">
    <property type="protein sequence ID" value="GGZ28124.1"/>
    <property type="molecule type" value="Genomic_DNA"/>
</dbReference>
<dbReference type="Proteomes" id="UP000622166">
    <property type="component" value="Unassembled WGS sequence"/>
</dbReference>
<reference evidence="2" key="2">
    <citation type="submission" date="2020-09" db="EMBL/GenBank/DDBJ databases">
        <authorList>
            <person name="Sun Q."/>
            <person name="Ohkuma M."/>
        </authorList>
    </citation>
    <scope>NUCLEOTIDE SEQUENCE</scope>
    <source>
        <strain evidence="2">JCM 4815</strain>
    </source>
</reference>
<name>A0A918PZF8_9ACTN</name>
<reference evidence="2" key="1">
    <citation type="journal article" date="2014" name="Int. J. Syst. Evol. Microbiol.">
        <title>Complete genome sequence of Corynebacterium casei LMG S-19264T (=DSM 44701T), isolated from a smear-ripened cheese.</title>
        <authorList>
            <consortium name="US DOE Joint Genome Institute (JGI-PGF)"/>
            <person name="Walter F."/>
            <person name="Albersmeier A."/>
            <person name="Kalinowski J."/>
            <person name="Ruckert C."/>
        </authorList>
    </citation>
    <scope>NUCLEOTIDE SEQUENCE</scope>
    <source>
        <strain evidence="2">JCM 4815</strain>
    </source>
</reference>
<sequence>MIGLTVYAVRKMLWMCMGMLDLMFLAVSLGKVDPKTRKFF</sequence>
<keyword evidence="1" id="KW-1133">Transmembrane helix</keyword>
<protein>
    <submittedName>
        <fullName evidence="2">Uncharacterized protein</fullName>
    </submittedName>
</protein>
<evidence type="ECO:0000256" key="1">
    <source>
        <dbReference type="SAM" id="Phobius"/>
    </source>
</evidence>
<evidence type="ECO:0000313" key="2">
    <source>
        <dbReference type="EMBL" id="GGZ28124.1"/>
    </source>
</evidence>
<comment type="caution">
    <text evidence="2">The sequence shown here is derived from an EMBL/GenBank/DDBJ whole genome shotgun (WGS) entry which is preliminary data.</text>
</comment>
<keyword evidence="3" id="KW-1185">Reference proteome</keyword>
<keyword evidence="1" id="KW-0812">Transmembrane</keyword>